<gene>
    <name evidence="2" type="primary">LOC115224633</name>
</gene>
<dbReference type="KEGG" id="osn:115224633"/>
<dbReference type="RefSeq" id="XP_029651369.1">
    <property type="nucleotide sequence ID" value="XM_029795509.1"/>
</dbReference>
<name>A0A6P7TIA2_9MOLL</name>
<evidence type="ECO:0000313" key="1">
    <source>
        <dbReference type="Proteomes" id="UP000515154"/>
    </source>
</evidence>
<sequence length="136" mass="15713">MERYLLNGEVLEQVPLHNFLVIAGDLNARLGPDETKFTFNSKTNRNGEMLKDFLEEFNLYTSNNSFMKPKGQLWIFESPLGDRAQIDYLIFRKKWRNSVKNSRSYSSFSSVGSDHRIVSATVKLSLRSSKKLSLTR</sequence>
<protein>
    <submittedName>
        <fullName evidence="2">Craniofacial development protein 2-like</fullName>
    </submittedName>
</protein>
<accession>A0A6P7TIA2</accession>
<keyword evidence="1" id="KW-1185">Reference proteome</keyword>
<evidence type="ECO:0000313" key="2">
    <source>
        <dbReference type="RefSeq" id="XP_029651369.1"/>
    </source>
</evidence>
<proteinExistence type="predicted"/>
<dbReference type="Proteomes" id="UP000515154">
    <property type="component" value="Linkage group LG2"/>
</dbReference>
<dbReference type="AlphaFoldDB" id="A0A6P7TIA2"/>
<dbReference type="SUPFAM" id="SSF56219">
    <property type="entry name" value="DNase I-like"/>
    <property type="match status" value="1"/>
</dbReference>
<dbReference type="InterPro" id="IPR036691">
    <property type="entry name" value="Endo/exonu/phosph_ase_sf"/>
</dbReference>
<reference evidence="2" key="1">
    <citation type="submission" date="2025-08" db="UniProtKB">
        <authorList>
            <consortium name="RefSeq"/>
        </authorList>
    </citation>
    <scope>IDENTIFICATION</scope>
</reference>
<organism evidence="1 2">
    <name type="scientific">Octopus sinensis</name>
    <name type="common">East Asian common octopus</name>
    <dbReference type="NCBI Taxonomy" id="2607531"/>
    <lineage>
        <taxon>Eukaryota</taxon>
        <taxon>Metazoa</taxon>
        <taxon>Spiralia</taxon>
        <taxon>Lophotrochozoa</taxon>
        <taxon>Mollusca</taxon>
        <taxon>Cephalopoda</taxon>
        <taxon>Coleoidea</taxon>
        <taxon>Octopodiformes</taxon>
        <taxon>Octopoda</taxon>
        <taxon>Incirrata</taxon>
        <taxon>Octopodidae</taxon>
        <taxon>Octopus</taxon>
    </lineage>
</organism>
<dbReference type="Gene3D" id="3.60.10.10">
    <property type="entry name" value="Endonuclease/exonuclease/phosphatase"/>
    <property type="match status" value="1"/>
</dbReference>